<dbReference type="RefSeq" id="XP_027188680.1">
    <property type="nucleotide sequence ID" value="XM_027332879.1"/>
</dbReference>
<keyword evidence="1" id="KW-0812">Transmembrane</keyword>
<feature type="transmembrane region" description="Helical" evidence="1">
    <location>
        <begin position="21"/>
        <end position="45"/>
    </location>
</feature>
<reference evidence="2" key="1">
    <citation type="journal article" date="2013" name="Nat. Biotechnol.">
        <title>Draft genome sequence of chickpea (Cicer arietinum) provides a resource for trait improvement.</title>
        <authorList>
            <person name="Varshney R.K."/>
            <person name="Song C."/>
            <person name="Saxena R.K."/>
            <person name="Azam S."/>
            <person name="Yu S."/>
            <person name="Sharpe A.G."/>
            <person name="Cannon S."/>
            <person name="Baek J."/>
            <person name="Rosen B.D."/>
            <person name="Tar'an B."/>
            <person name="Millan T."/>
            <person name="Zhang X."/>
            <person name="Ramsay L.D."/>
            <person name="Iwata A."/>
            <person name="Wang Y."/>
            <person name="Nelson W."/>
            <person name="Farmer A.D."/>
            <person name="Gaur P.M."/>
            <person name="Soderlund C."/>
            <person name="Penmetsa R.V."/>
            <person name="Xu C."/>
            <person name="Bharti A.K."/>
            <person name="He W."/>
            <person name="Winter P."/>
            <person name="Zhao S."/>
            <person name="Hane J.K."/>
            <person name="Carrasquilla-Garcia N."/>
            <person name="Condie J.A."/>
            <person name="Upadhyaya H.D."/>
            <person name="Luo M.C."/>
            <person name="Thudi M."/>
            <person name="Gowda C.L."/>
            <person name="Singh N.P."/>
            <person name="Lichtenzveig J."/>
            <person name="Gali K.K."/>
            <person name="Rubio J."/>
            <person name="Nadarajan N."/>
            <person name="Dolezel J."/>
            <person name="Bansal K.C."/>
            <person name="Xu X."/>
            <person name="Edwards D."/>
            <person name="Zhang G."/>
            <person name="Kahl G."/>
            <person name="Gil J."/>
            <person name="Singh K.B."/>
            <person name="Datta S.K."/>
            <person name="Jackson S.A."/>
            <person name="Wang J."/>
            <person name="Cook D.R."/>
        </authorList>
    </citation>
    <scope>NUCLEOTIDE SEQUENCE [LARGE SCALE GENOMIC DNA]</scope>
    <source>
        <strain evidence="2">cv. CDC Frontier</strain>
    </source>
</reference>
<keyword evidence="1" id="KW-1133">Transmembrane helix</keyword>
<protein>
    <submittedName>
        <fullName evidence="3">Uncharacterized protein LOC113785811</fullName>
    </submittedName>
</protein>
<dbReference type="STRING" id="3827.A0A3Q7YDX2"/>
<accession>A0A3Q7YDX2</accession>
<dbReference type="AlphaFoldDB" id="A0A3Q7YDX2"/>
<keyword evidence="2" id="KW-1185">Reference proteome</keyword>
<proteinExistence type="predicted"/>
<gene>
    <name evidence="3" type="primary">LOC113785811</name>
</gene>
<dbReference type="OrthoDB" id="1726046at2759"/>
<evidence type="ECO:0000256" key="1">
    <source>
        <dbReference type="SAM" id="Phobius"/>
    </source>
</evidence>
<dbReference type="PANTHER" id="PTHR11439">
    <property type="entry name" value="GAG-POL-RELATED RETROTRANSPOSON"/>
    <property type="match status" value="1"/>
</dbReference>
<dbReference type="CDD" id="cd09272">
    <property type="entry name" value="RNase_HI_RT_Ty1"/>
    <property type="match status" value="1"/>
</dbReference>
<dbReference type="Proteomes" id="UP000087171">
    <property type="component" value="Chromosome Ca3"/>
</dbReference>
<organism evidence="2 3">
    <name type="scientific">Cicer arietinum</name>
    <name type="common">Chickpea</name>
    <name type="synonym">Garbanzo</name>
    <dbReference type="NCBI Taxonomy" id="3827"/>
    <lineage>
        <taxon>Eukaryota</taxon>
        <taxon>Viridiplantae</taxon>
        <taxon>Streptophyta</taxon>
        <taxon>Embryophyta</taxon>
        <taxon>Tracheophyta</taxon>
        <taxon>Spermatophyta</taxon>
        <taxon>Magnoliopsida</taxon>
        <taxon>eudicotyledons</taxon>
        <taxon>Gunneridae</taxon>
        <taxon>Pentapetalae</taxon>
        <taxon>rosids</taxon>
        <taxon>fabids</taxon>
        <taxon>Fabales</taxon>
        <taxon>Fabaceae</taxon>
        <taxon>Papilionoideae</taxon>
        <taxon>50 kb inversion clade</taxon>
        <taxon>NPAAA clade</taxon>
        <taxon>Hologalegina</taxon>
        <taxon>IRL clade</taxon>
        <taxon>Cicereae</taxon>
        <taxon>Cicer</taxon>
    </lineage>
</organism>
<sequence>MASSIVRHIVNRRFSFRFIWLLSYWNTFFMVQVGLALFFAVGLWARFQSSPKESHLIAVKRIFRYLVGTTDLDLWYSKGSHFDFVAYCDVDYAGDKIERKSTSGACQFLGEALISWSCRKQNTIALSTTEVEYVATTNCCSQVLWNKNQLEVFSVRY</sequence>
<name>A0A3Q7YDX2_CICAR</name>
<reference evidence="3" key="2">
    <citation type="submission" date="2025-08" db="UniProtKB">
        <authorList>
            <consortium name="RefSeq"/>
        </authorList>
    </citation>
    <scope>IDENTIFICATION</scope>
    <source>
        <tissue evidence="3">Etiolated seedlings</tissue>
    </source>
</reference>
<keyword evidence="1" id="KW-0472">Membrane</keyword>
<evidence type="ECO:0000313" key="3">
    <source>
        <dbReference type="RefSeq" id="XP_027188680.1"/>
    </source>
</evidence>
<dbReference type="PANTHER" id="PTHR11439:SF442">
    <property type="entry name" value="CYSTEINE-RICH RLK (RECEPTOR-LIKE PROTEIN KINASE) 8"/>
    <property type="match status" value="1"/>
</dbReference>
<evidence type="ECO:0000313" key="2">
    <source>
        <dbReference type="Proteomes" id="UP000087171"/>
    </source>
</evidence>